<evidence type="ECO:0000313" key="2">
    <source>
        <dbReference type="Proteomes" id="UP000717364"/>
    </source>
</evidence>
<dbReference type="AlphaFoldDB" id="A0A947GJG9"/>
<gene>
    <name evidence="1" type="ORF">IXB50_14080</name>
</gene>
<name>A0A947GJG9_9CYAN</name>
<keyword evidence="2" id="KW-1185">Reference proteome</keyword>
<evidence type="ECO:0000313" key="1">
    <source>
        <dbReference type="EMBL" id="MBT9316554.1"/>
    </source>
</evidence>
<sequence>MDFQERISQQRVQHIVDSYRLDGDDDKFAACLSQLLDVYPQSLIELALTESIVKGWSEVPMQRGMPFLQGVHERLRLWQSDSECSSQAKTELSTLNSTCVSTTSLGVKAANSRSLTFDSITTLLTPGQFEQITGLDASLVFDDQGSVLVTNPMSAKKAIEPQ</sequence>
<dbReference type="Proteomes" id="UP000717364">
    <property type="component" value="Unassembled WGS sequence"/>
</dbReference>
<protein>
    <submittedName>
        <fullName evidence="1">Uncharacterized protein</fullName>
    </submittedName>
</protein>
<dbReference type="EMBL" id="JADOES010000028">
    <property type="protein sequence ID" value="MBT9316554.1"/>
    <property type="molecule type" value="Genomic_DNA"/>
</dbReference>
<reference evidence="1" key="2">
    <citation type="journal article" date="2021" name="Mar. Drugs">
        <title>Genome Reduction and Secondary Metabolism of the Marine Sponge-Associated Cyanobacterium Leptothoe.</title>
        <authorList>
            <person name="Konstantinou D."/>
            <person name="Popin R.V."/>
            <person name="Fewer D.P."/>
            <person name="Sivonen K."/>
            <person name="Gkelis S."/>
        </authorList>
    </citation>
    <scope>NUCLEOTIDE SEQUENCE</scope>
    <source>
        <strain evidence="1">TAU-MAC 1115</strain>
    </source>
</reference>
<reference evidence="1" key="1">
    <citation type="submission" date="2020-11" db="EMBL/GenBank/DDBJ databases">
        <authorList>
            <person name="Konstantinou D."/>
            <person name="Gkelis S."/>
            <person name="Popin R."/>
            <person name="Fewer D."/>
            <person name="Sivonen K."/>
        </authorList>
    </citation>
    <scope>NUCLEOTIDE SEQUENCE</scope>
    <source>
        <strain evidence="1">TAU-MAC 1115</strain>
    </source>
</reference>
<organism evidence="1 2">
    <name type="scientific">Leptothoe spongobia TAU-MAC 1115</name>
    <dbReference type="NCBI Taxonomy" id="1967444"/>
    <lineage>
        <taxon>Bacteria</taxon>
        <taxon>Bacillati</taxon>
        <taxon>Cyanobacteriota</taxon>
        <taxon>Cyanophyceae</taxon>
        <taxon>Nodosilineales</taxon>
        <taxon>Cymatolegaceae</taxon>
        <taxon>Leptothoe</taxon>
        <taxon>Leptothoe spongobia</taxon>
    </lineage>
</organism>
<comment type="caution">
    <text evidence="1">The sequence shown here is derived from an EMBL/GenBank/DDBJ whole genome shotgun (WGS) entry which is preliminary data.</text>
</comment>
<accession>A0A947GJG9</accession>
<proteinExistence type="predicted"/>
<dbReference type="RefSeq" id="WP_215609620.1">
    <property type="nucleotide sequence ID" value="NZ_JADOES010000028.1"/>
</dbReference>